<dbReference type="HOGENOM" id="CLU_680781_0_0_2"/>
<dbReference type="OrthoDB" id="385595at2157"/>
<proteinExistence type="predicted"/>
<gene>
    <name evidence="1" type="ordered locus">Arcpr_1508</name>
</gene>
<dbReference type="GeneID" id="8740198"/>
<dbReference type="RefSeq" id="WP_012940890.1">
    <property type="nucleotide sequence ID" value="NC_013741.1"/>
</dbReference>
<evidence type="ECO:0000313" key="1">
    <source>
        <dbReference type="EMBL" id="ADB58554.1"/>
    </source>
</evidence>
<reference evidence="1 2" key="1">
    <citation type="journal article" date="2010" name="Stand. Genomic Sci.">
        <title>Complete genome sequence of Archaeoglobus profundus type strain (AV18).</title>
        <authorList>
            <person name="von Jan M."/>
            <person name="Lapidus A."/>
            <person name="Del Rio T.G."/>
            <person name="Copeland A."/>
            <person name="Tice H."/>
            <person name="Cheng J.F."/>
            <person name="Lucas S."/>
            <person name="Chen F."/>
            <person name="Nolan M."/>
            <person name="Goodwin L."/>
            <person name="Han C."/>
            <person name="Pitluck S."/>
            <person name="Liolios K."/>
            <person name="Ivanova N."/>
            <person name="Mavromatis K."/>
            <person name="Ovchinnikova G."/>
            <person name="Chertkov O."/>
            <person name="Pati A."/>
            <person name="Chen A."/>
            <person name="Palaniappan K."/>
            <person name="Land M."/>
            <person name="Hauser L."/>
            <person name="Chang Y.J."/>
            <person name="Jeffries C.D."/>
            <person name="Saunders E."/>
            <person name="Brettin T."/>
            <person name="Detter J.C."/>
            <person name="Chain P."/>
            <person name="Eichinger K."/>
            <person name="Huber H."/>
            <person name="Spring S."/>
            <person name="Rohde M."/>
            <person name="Goker M."/>
            <person name="Wirth R."/>
            <person name="Woyke T."/>
            <person name="Bristow J."/>
            <person name="Eisen J.A."/>
            <person name="Markowitz V."/>
            <person name="Hugenholtz P."/>
            <person name="Kyrpides N.C."/>
            <person name="Klenk H.P."/>
        </authorList>
    </citation>
    <scope>NUCLEOTIDE SEQUENCE [LARGE SCALE GENOMIC DNA]</scope>
    <source>
        <strain evidence="2">DSM 5631 / JCM 9629 / NBRC 100127 / Av18</strain>
    </source>
</reference>
<evidence type="ECO:0008006" key="3">
    <source>
        <dbReference type="Google" id="ProtNLM"/>
    </source>
</evidence>
<dbReference type="KEGG" id="apo:Arcpr_1508"/>
<organism evidence="1 2">
    <name type="scientific">Archaeoglobus profundus (strain DSM 5631 / JCM 9629 / NBRC 100127 / Av18)</name>
    <dbReference type="NCBI Taxonomy" id="572546"/>
    <lineage>
        <taxon>Archaea</taxon>
        <taxon>Methanobacteriati</taxon>
        <taxon>Methanobacteriota</taxon>
        <taxon>Archaeoglobi</taxon>
        <taxon>Archaeoglobales</taxon>
        <taxon>Archaeoglobaceae</taxon>
        <taxon>Archaeoglobus</taxon>
    </lineage>
</organism>
<dbReference type="InterPro" id="IPR006944">
    <property type="entry name" value="Phage/GTA_portal"/>
</dbReference>
<dbReference type="Pfam" id="PF04860">
    <property type="entry name" value="Phage_portal"/>
    <property type="match status" value="1"/>
</dbReference>
<accession>D2REL0</accession>
<keyword evidence="2" id="KW-1185">Reference proteome</keyword>
<evidence type="ECO:0000313" key="2">
    <source>
        <dbReference type="Proteomes" id="UP000001901"/>
    </source>
</evidence>
<name>D2REL0_ARCPA</name>
<dbReference type="STRING" id="572546.Arcpr_1508"/>
<sequence>MLWKLKQKIVSSFKTKSADYRAEKVQIFPFAELSQNLAFTMGVVQNYQAYEETYFTSVDVSTAIDLIAHFAVTEFNFSGPEQDVRRAEEFAKEVKLRTRLINDVRTMLIYGNAYEYLADSEIGIEMQYLNPKRVRVKVNEFGDILAYVYSTGNEQRDLPPDRVLHFAYGRIGNSPYGYSLIHQVYNLLKLKQKLEILAAVMAYRMSHPLLHAKVKNPARIPDVEKVLQNRVQTNYNATNVEDQIVVVNQIVTDESTEFEVLESKLDLKGLVEMIQYLQRQIDKALKVPKVFYGEPEGSNRATSFNQLKMFSLFLQSLRATVKEELEAKLFPLLNLDVEIEFEEVMDEELLWSEIAVQLYQAGIIDTNEARELVGFPPLPESEE</sequence>
<dbReference type="AlphaFoldDB" id="D2REL0"/>
<protein>
    <recommendedName>
        <fullName evidence="3">Portal protein</fullName>
    </recommendedName>
</protein>
<dbReference type="Proteomes" id="UP000001901">
    <property type="component" value="Chromosome"/>
</dbReference>
<dbReference type="eggNOG" id="ENOG502N55T">
    <property type="taxonomic scope" value="Archaea"/>
</dbReference>
<dbReference type="PaxDb" id="572546-Arcpr_1508"/>
<dbReference type="EMBL" id="CP001857">
    <property type="protein sequence ID" value="ADB58554.1"/>
    <property type="molecule type" value="Genomic_DNA"/>
</dbReference>